<reference evidence="2" key="1">
    <citation type="submission" date="2016-10" db="EMBL/GenBank/DDBJ databases">
        <authorList>
            <person name="Varghese N."/>
        </authorList>
    </citation>
    <scope>NUCLEOTIDE SEQUENCE [LARGE SCALE GENOMIC DNA]</scope>
    <source>
        <strain evidence="2">CGMCC 1.12284</strain>
    </source>
</reference>
<sequence>MQELFEGHGYRTSSITLPSLTPVLGRLPGGCRREIAYRSNETTDFNVSGELANAASISSSP</sequence>
<protein>
    <submittedName>
        <fullName evidence="1">Uncharacterized protein</fullName>
    </submittedName>
</protein>
<gene>
    <name evidence="1" type="ORF">SAMN05216285_3923</name>
</gene>
<keyword evidence="2" id="KW-1185">Reference proteome</keyword>
<dbReference type="AlphaFoldDB" id="A0A1I0QTF8"/>
<accession>A0A1I0QTF8</accession>
<dbReference type="Proteomes" id="UP000183275">
    <property type="component" value="Unassembled WGS sequence"/>
</dbReference>
<evidence type="ECO:0000313" key="1">
    <source>
        <dbReference type="EMBL" id="SEW30920.1"/>
    </source>
</evidence>
<dbReference type="EMBL" id="FOIS01000005">
    <property type="protein sequence ID" value="SEW30920.1"/>
    <property type="molecule type" value="Genomic_DNA"/>
</dbReference>
<proteinExistence type="predicted"/>
<evidence type="ECO:0000313" key="2">
    <source>
        <dbReference type="Proteomes" id="UP000183275"/>
    </source>
</evidence>
<organism evidence="1 2">
    <name type="scientific">Natrinema salifodinae</name>
    <dbReference type="NCBI Taxonomy" id="1202768"/>
    <lineage>
        <taxon>Archaea</taxon>
        <taxon>Methanobacteriati</taxon>
        <taxon>Methanobacteriota</taxon>
        <taxon>Stenosarchaea group</taxon>
        <taxon>Halobacteria</taxon>
        <taxon>Halobacteriales</taxon>
        <taxon>Natrialbaceae</taxon>
        <taxon>Natrinema</taxon>
    </lineage>
</organism>
<name>A0A1I0QTF8_9EURY</name>